<feature type="region of interest" description="Disordered" evidence="1">
    <location>
        <begin position="29"/>
        <end position="92"/>
    </location>
</feature>
<organism evidence="2 3">
    <name type="scientific">Engystomops pustulosus</name>
    <name type="common">Tungara frog</name>
    <name type="synonym">Physalaemus pustulosus</name>
    <dbReference type="NCBI Taxonomy" id="76066"/>
    <lineage>
        <taxon>Eukaryota</taxon>
        <taxon>Metazoa</taxon>
        <taxon>Chordata</taxon>
        <taxon>Craniata</taxon>
        <taxon>Vertebrata</taxon>
        <taxon>Euteleostomi</taxon>
        <taxon>Amphibia</taxon>
        <taxon>Batrachia</taxon>
        <taxon>Anura</taxon>
        <taxon>Neobatrachia</taxon>
        <taxon>Hyloidea</taxon>
        <taxon>Leptodactylidae</taxon>
        <taxon>Leiuperinae</taxon>
        <taxon>Engystomops</taxon>
    </lineage>
</organism>
<name>A0AAV6YTC5_ENGPU</name>
<protein>
    <submittedName>
        <fullName evidence="2">Uncharacterized protein</fullName>
    </submittedName>
</protein>
<evidence type="ECO:0000313" key="3">
    <source>
        <dbReference type="Proteomes" id="UP000824782"/>
    </source>
</evidence>
<dbReference type="EMBL" id="WNYA01020946">
    <property type="protein sequence ID" value="KAG8538469.1"/>
    <property type="molecule type" value="Genomic_DNA"/>
</dbReference>
<dbReference type="AlphaFoldDB" id="A0AAV6YTC5"/>
<dbReference type="Proteomes" id="UP000824782">
    <property type="component" value="Unassembled WGS sequence"/>
</dbReference>
<reference evidence="2" key="1">
    <citation type="thesis" date="2020" institute="ProQuest LLC" country="789 East Eisenhower Parkway, Ann Arbor, MI, USA">
        <title>Comparative Genomics and Chromosome Evolution.</title>
        <authorList>
            <person name="Mudd A.B."/>
        </authorList>
    </citation>
    <scope>NUCLEOTIDE SEQUENCE</scope>
    <source>
        <strain evidence="2">237g6f4</strain>
        <tissue evidence="2">Blood</tissue>
    </source>
</reference>
<proteinExistence type="predicted"/>
<sequence>MGDQHSHTNVARAFVEESFLRGCRCGGARTNPIPKTSGELASKPAPCTVSLHPRRGPWKAWGRAGETDRMPGVLNPRGPTLEIEPSDPATSS</sequence>
<gene>
    <name evidence="2" type="ORF">GDO81_022599</name>
</gene>
<keyword evidence="3" id="KW-1185">Reference proteome</keyword>
<accession>A0AAV6YTC5</accession>
<evidence type="ECO:0000256" key="1">
    <source>
        <dbReference type="SAM" id="MobiDB-lite"/>
    </source>
</evidence>
<evidence type="ECO:0000313" key="2">
    <source>
        <dbReference type="EMBL" id="KAG8538469.1"/>
    </source>
</evidence>
<comment type="caution">
    <text evidence="2">The sequence shown here is derived from an EMBL/GenBank/DDBJ whole genome shotgun (WGS) entry which is preliminary data.</text>
</comment>